<dbReference type="PANTHER" id="PTHR35394:SF5">
    <property type="entry name" value="DUF3176 DOMAIN-CONTAINING PROTEIN"/>
    <property type="match status" value="1"/>
</dbReference>
<protein>
    <submittedName>
        <fullName evidence="3">Uncharacterized protein</fullName>
    </submittedName>
</protein>
<dbReference type="Pfam" id="PF11374">
    <property type="entry name" value="DUF3176"/>
    <property type="match status" value="1"/>
</dbReference>
<organism evidence="3 4">
    <name type="scientific">Stachybotrys elegans</name>
    <dbReference type="NCBI Taxonomy" id="80388"/>
    <lineage>
        <taxon>Eukaryota</taxon>
        <taxon>Fungi</taxon>
        <taxon>Dikarya</taxon>
        <taxon>Ascomycota</taxon>
        <taxon>Pezizomycotina</taxon>
        <taxon>Sordariomycetes</taxon>
        <taxon>Hypocreomycetidae</taxon>
        <taxon>Hypocreales</taxon>
        <taxon>Stachybotryaceae</taxon>
        <taxon>Stachybotrys</taxon>
    </lineage>
</organism>
<reference evidence="3" key="1">
    <citation type="journal article" date="2021" name="Nat. Commun.">
        <title>Genetic determinants of endophytism in the Arabidopsis root mycobiome.</title>
        <authorList>
            <person name="Mesny F."/>
            <person name="Miyauchi S."/>
            <person name="Thiergart T."/>
            <person name="Pickel B."/>
            <person name="Atanasova L."/>
            <person name="Karlsson M."/>
            <person name="Huettel B."/>
            <person name="Barry K.W."/>
            <person name="Haridas S."/>
            <person name="Chen C."/>
            <person name="Bauer D."/>
            <person name="Andreopoulos W."/>
            <person name="Pangilinan J."/>
            <person name="LaButti K."/>
            <person name="Riley R."/>
            <person name="Lipzen A."/>
            <person name="Clum A."/>
            <person name="Drula E."/>
            <person name="Henrissat B."/>
            <person name="Kohler A."/>
            <person name="Grigoriev I.V."/>
            <person name="Martin F.M."/>
            <person name="Hacquard S."/>
        </authorList>
    </citation>
    <scope>NUCLEOTIDE SEQUENCE</scope>
    <source>
        <strain evidence="3">MPI-CAGE-CH-0235</strain>
    </source>
</reference>
<dbReference type="Proteomes" id="UP000813444">
    <property type="component" value="Unassembled WGS sequence"/>
</dbReference>
<feature type="transmembrane region" description="Helical" evidence="2">
    <location>
        <begin position="530"/>
        <end position="550"/>
    </location>
</feature>
<evidence type="ECO:0000256" key="2">
    <source>
        <dbReference type="SAM" id="Phobius"/>
    </source>
</evidence>
<dbReference type="EMBL" id="JAGPNK010000008">
    <property type="protein sequence ID" value="KAH7316913.1"/>
    <property type="molecule type" value="Genomic_DNA"/>
</dbReference>
<evidence type="ECO:0000313" key="4">
    <source>
        <dbReference type="Proteomes" id="UP000813444"/>
    </source>
</evidence>
<keyword evidence="2" id="KW-0812">Transmembrane</keyword>
<keyword evidence="2" id="KW-1133">Transmembrane helix</keyword>
<comment type="caution">
    <text evidence="3">The sequence shown here is derived from an EMBL/GenBank/DDBJ whole genome shotgun (WGS) entry which is preliminary data.</text>
</comment>
<accession>A0A8K0SQD6</accession>
<keyword evidence="4" id="KW-1185">Reference proteome</keyword>
<dbReference type="OrthoDB" id="5376804at2759"/>
<evidence type="ECO:0000256" key="1">
    <source>
        <dbReference type="SAM" id="MobiDB-lite"/>
    </source>
</evidence>
<dbReference type="AlphaFoldDB" id="A0A8K0SQD6"/>
<feature type="region of interest" description="Disordered" evidence="1">
    <location>
        <begin position="1"/>
        <end position="50"/>
    </location>
</feature>
<evidence type="ECO:0000313" key="3">
    <source>
        <dbReference type="EMBL" id="KAH7316913.1"/>
    </source>
</evidence>
<gene>
    <name evidence="3" type="ORF">B0I35DRAFT_512755</name>
</gene>
<keyword evidence="2" id="KW-0472">Membrane</keyword>
<dbReference type="PANTHER" id="PTHR35394">
    <property type="entry name" value="DUF3176 DOMAIN-CONTAINING PROTEIN"/>
    <property type="match status" value="1"/>
</dbReference>
<sequence>MLPSLTDPASPRPVTSHGRASEQQHLVPHGADETQSAHSTCPYDDGSSHAPETAKGASIYRLVSDPGRAGQPKRSVAAAIKAWLPEVLWCLTSVLLFIALITILHQYDGRSIPQWPLGLTLNTLVAAFATLCRAASVVPVTEGISQLKWNYFVGQQRPLRDLYLFDQASRGPWGSVHLLGSLRGRIGAFVTPAALVLVTGLGTSFITQSAVSYSNELAGRPHDGAVVRAAPQYPDRTLNQQAERDIGNDIVRAASQAALNPVSEPWPMPEPRCPSSHCSWPEYRSLAVCTTIANVTEHLEWIEDEIDSDWLVALPDNLGYMTLEDIGREMMTMTSPEPPAPDFSDMSPNMTDEDRAAFLASNYPIIRPSLGIEILFHFCVNTYNITYHDGAPQTTLVASKVSLLNTTYNETGPHYSLVGERDEELFDIHDVWDYSMLDEVFRRDFAGGWSSTYSIDRASPFLRQIGINLYDGVDRQTPVMESDERMWRNILGLTGNIADSMTAYMRSTGRQQIQGEAFFPVTILRVRWEWLTFLAVQLVLTVVFLVSVIINTERMGVDIVKSSNMAELFALHIGEAEDSVKTGGISSSVDRKTAAELYHGGQGWKLKIQ</sequence>
<proteinExistence type="predicted"/>
<name>A0A8K0SQD6_9HYPO</name>
<dbReference type="InterPro" id="IPR021514">
    <property type="entry name" value="DUF3176"/>
</dbReference>